<gene>
    <name evidence="1" type="ORF">Cyrtocomes_00942</name>
</gene>
<dbReference type="RefSeq" id="WP_322498014.1">
    <property type="nucleotide sequence ID" value="NZ_JARGYT010000063.1"/>
</dbReference>
<evidence type="ECO:0000313" key="2">
    <source>
        <dbReference type="Proteomes" id="UP001293791"/>
    </source>
</evidence>
<keyword evidence="2" id="KW-1185">Reference proteome</keyword>
<dbReference type="Proteomes" id="UP001293791">
    <property type="component" value="Unassembled WGS sequence"/>
</dbReference>
<keyword evidence="1" id="KW-0282">Flagellum</keyword>
<protein>
    <submittedName>
        <fullName evidence="1">FliC flagellin</fullName>
    </submittedName>
</protein>
<organism evidence="1 2">
    <name type="scientific">Candidatus Cyrtobacter comes</name>
    <dbReference type="NCBI Taxonomy" id="675776"/>
    <lineage>
        <taxon>Bacteria</taxon>
        <taxon>Pseudomonadati</taxon>
        <taxon>Pseudomonadota</taxon>
        <taxon>Alphaproteobacteria</taxon>
        <taxon>Rickettsiales</taxon>
        <taxon>Candidatus Midichloriaceae</taxon>
        <taxon>Candidatus Cyrtobacter</taxon>
    </lineage>
</organism>
<accession>A0ABU5L8W2</accession>
<reference evidence="1 2" key="1">
    <citation type="submission" date="2023-02" db="EMBL/GenBank/DDBJ databases">
        <title>Host association and intracellularity evolved multiple times independently in the Rickettsiales.</title>
        <authorList>
            <person name="Castelli M."/>
            <person name="Nardi T."/>
            <person name="Gammuto L."/>
            <person name="Bellinzona G."/>
            <person name="Sabaneyeva E."/>
            <person name="Potekhin A."/>
            <person name="Serra V."/>
            <person name="Petroni G."/>
            <person name="Sassera D."/>
        </authorList>
    </citation>
    <scope>NUCLEOTIDE SEQUENCE [LARGE SCALE GENOMIC DNA]</scope>
    <source>
        <strain evidence="1 2">BOD18</strain>
    </source>
</reference>
<evidence type="ECO:0000313" key="1">
    <source>
        <dbReference type="EMBL" id="MDZ5762554.1"/>
    </source>
</evidence>
<dbReference type="Gene3D" id="3.30.70.2120">
    <property type="match status" value="1"/>
</dbReference>
<keyword evidence="1" id="KW-0969">Cilium</keyword>
<comment type="caution">
    <text evidence="1">The sequence shown here is derived from an EMBL/GenBank/DDBJ whole genome shotgun (WGS) entry which is preliminary data.</text>
</comment>
<proteinExistence type="predicted"/>
<name>A0ABU5L8W2_9RICK</name>
<dbReference type="Gene3D" id="1.20.1330.10">
    <property type="entry name" value="f41 fragment of flagellin, N-terminal domain"/>
    <property type="match status" value="1"/>
</dbReference>
<dbReference type="EMBL" id="JARGYT010000063">
    <property type="protein sequence ID" value="MDZ5762554.1"/>
    <property type="molecule type" value="Genomic_DNA"/>
</dbReference>
<sequence>MSSITLNNRAIGSTMGKISGEINNIAKQISTGKNTSNPASVIIASKAEFSRMISENTASHLNQGVVVAEFGLNSIETLTDSLDTSIKNVHELLNGSLSQDAQESLYTIIERAFAELERVAVDAEFNGRKLLNGDSAGAAGSIVDTSGVSGDTSAYSTVSLDNIAAPASAKTITLHDKVKITVDSSVTAEGVTEDVQTSGNNVVKFQFRAGGAAAIVADFIKIQVDNAGIDKFTIATNTIGGAVVEGYAAGVLTLNKDLFDTAANVEARVDAAVSAINGASALKDIGLVASKEGTDTLVIKKKEDLTTPTAKGIGDEAIKAIYGGVTGTVDYLSGVKIGNTSQASVDNMTGRTVTSNYDDVSMLTYAIKTGTGAEVATKIATFINNISLQNNLSNDVISKIEMLDASSVGTTLTLKSKEQGQAGAFSFPKFDGTTAVSSFDVGAKSGSLGASSVGAQGSLGVDSMIKNISQKSSYTDLATIAGSNITDGAYLNFFGRTITFKNTVTDSTKEIQIVSSSPSGTMANLAKMLNNSSDPTFKNYIFTSYVDNSGAIRFGARSRTYNSEMNGKSFNFTAAGGGTLATLTFANGATGGIDVSHVTENKDFIGKLSGLTASYNGLNKVTLNLKVGSTIYSGQVSKTNNLDDQTVVMSAQGGKGGYFTLGLVGGKGADVSSVAQAEAYATYINKELEKITFYQTLDMQIVPTAGGVLDGSGIRLTTGDGSKTNKTTNVTVNAATTDKAGTISVEMEDGRTFSSSSDRSLINAGNLASKSLAVAGDLIQKGQILILSSDKDENERMTITFSKSIDLTNKDDVLALQSELANALKAGESDFKFILPSGETISIEIPDMRGKALLNGQEWSDLKYDTVQNRQNTLTTLMNVKTTILQAHAKVGAMVEAITRTARHC</sequence>
<keyword evidence="1" id="KW-0966">Cell projection</keyword>